<feature type="signal peptide" evidence="11">
    <location>
        <begin position="1"/>
        <end position="34"/>
    </location>
</feature>
<feature type="domain" description="TonB-dependent receptor plug" evidence="13">
    <location>
        <begin position="105"/>
        <end position="206"/>
    </location>
</feature>
<dbReference type="InterPro" id="IPR010104">
    <property type="entry name" value="TonB_rcpt_bac"/>
</dbReference>
<comment type="caution">
    <text evidence="14">The sequence shown here is derived from an EMBL/GenBank/DDBJ whole genome shotgun (WGS) entry which is preliminary data.</text>
</comment>
<keyword evidence="2 8" id="KW-0813">Transport</keyword>
<evidence type="ECO:0000256" key="1">
    <source>
        <dbReference type="ARBA" id="ARBA00004571"/>
    </source>
</evidence>
<evidence type="ECO:0000256" key="10">
    <source>
        <dbReference type="SAM" id="MobiDB-lite"/>
    </source>
</evidence>
<dbReference type="InterPro" id="IPR000531">
    <property type="entry name" value="Beta-barrel_TonB"/>
</dbReference>
<protein>
    <submittedName>
        <fullName evidence="14">TonB-dependent receptor</fullName>
    </submittedName>
</protein>
<evidence type="ECO:0000256" key="2">
    <source>
        <dbReference type="ARBA" id="ARBA00022448"/>
    </source>
</evidence>
<evidence type="ECO:0000256" key="7">
    <source>
        <dbReference type="ARBA" id="ARBA00023237"/>
    </source>
</evidence>
<feature type="region of interest" description="Disordered" evidence="10">
    <location>
        <begin position="33"/>
        <end position="88"/>
    </location>
</feature>
<name>A0A7W9BEI7_9SPHN</name>
<feature type="compositionally biased region" description="Polar residues" evidence="10">
    <location>
        <begin position="56"/>
        <end position="69"/>
    </location>
</feature>
<evidence type="ECO:0000256" key="4">
    <source>
        <dbReference type="ARBA" id="ARBA00022692"/>
    </source>
</evidence>
<evidence type="ECO:0000256" key="6">
    <source>
        <dbReference type="ARBA" id="ARBA00023136"/>
    </source>
</evidence>
<dbReference type="NCBIfam" id="TIGR01782">
    <property type="entry name" value="TonB-Xanth-Caul"/>
    <property type="match status" value="1"/>
</dbReference>
<dbReference type="InterPro" id="IPR039426">
    <property type="entry name" value="TonB-dep_rcpt-like"/>
</dbReference>
<dbReference type="Pfam" id="PF07715">
    <property type="entry name" value="Plug"/>
    <property type="match status" value="1"/>
</dbReference>
<dbReference type="Proteomes" id="UP000546200">
    <property type="component" value="Unassembled WGS sequence"/>
</dbReference>
<dbReference type="PANTHER" id="PTHR40980">
    <property type="entry name" value="PLUG DOMAIN-CONTAINING PROTEIN"/>
    <property type="match status" value="1"/>
</dbReference>
<dbReference type="Gene3D" id="2.40.170.20">
    <property type="entry name" value="TonB-dependent receptor, beta-barrel domain"/>
    <property type="match status" value="1"/>
</dbReference>
<keyword evidence="14" id="KW-0675">Receptor</keyword>
<dbReference type="EMBL" id="JACIJK010000007">
    <property type="protein sequence ID" value="MBB5715666.1"/>
    <property type="molecule type" value="Genomic_DNA"/>
</dbReference>
<evidence type="ECO:0000313" key="14">
    <source>
        <dbReference type="EMBL" id="MBB5715666.1"/>
    </source>
</evidence>
<evidence type="ECO:0000259" key="12">
    <source>
        <dbReference type="Pfam" id="PF00593"/>
    </source>
</evidence>
<feature type="domain" description="TonB-dependent receptor-like beta-barrel" evidence="12">
    <location>
        <begin position="474"/>
        <end position="945"/>
    </location>
</feature>
<keyword evidence="15" id="KW-1185">Reference proteome</keyword>
<dbReference type="Pfam" id="PF00593">
    <property type="entry name" value="TonB_dep_Rec_b-barrel"/>
    <property type="match status" value="1"/>
</dbReference>
<keyword evidence="7 8" id="KW-0998">Cell outer membrane</keyword>
<comment type="similarity">
    <text evidence="8 9">Belongs to the TonB-dependent receptor family.</text>
</comment>
<evidence type="ECO:0000256" key="5">
    <source>
        <dbReference type="ARBA" id="ARBA00023077"/>
    </source>
</evidence>
<dbReference type="CDD" id="cd01347">
    <property type="entry name" value="ligand_gated_channel"/>
    <property type="match status" value="1"/>
</dbReference>
<comment type="subcellular location">
    <subcellularLocation>
        <location evidence="1 8">Cell outer membrane</location>
        <topology evidence="1 8">Multi-pass membrane protein</topology>
    </subcellularLocation>
</comment>
<dbReference type="SUPFAM" id="SSF56935">
    <property type="entry name" value="Porins"/>
    <property type="match status" value="1"/>
</dbReference>
<dbReference type="PANTHER" id="PTHR40980:SF3">
    <property type="entry name" value="TONB-DEPENDENT RECEPTOR-LIKE BETA-BARREL DOMAIN-CONTAINING PROTEIN"/>
    <property type="match status" value="1"/>
</dbReference>
<dbReference type="RefSeq" id="WP_246348593.1">
    <property type="nucleotide sequence ID" value="NZ_JACIJK010000007.1"/>
</dbReference>
<dbReference type="InterPro" id="IPR036942">
    <property type="entry name" value="Beta-barrel_TonB_sf"/>
</dbReference>
<gene>
    <name evidence="14" type="ORF">FHS94_002521</name>
</gene>
<sequence length="978" mass="105494">MTGSTAARGSRANLKATASLAALLMAGWAAPGLAQDQSGTAPTQAPSPTPAPSPEGQDSSTVNATTAPSGDQGVVDPNSGNSDASGGDVVVTGVRASLSSAQGIKRNADQIVDSIVAEDIGKLPDRNVAEALQRITGIQIQRNFGEGSSIAIRGLSQVRTEINGRDVFTANNGRTLSLEDVPSELLAGVDVYKNPAANLIEGGIGGLVNLRTRKPFDFDGFKLSASGSANYYDLYDTTKPQANLLVSDRWDTGIGEIGLLVDLAYQQTAFRQDQISSQPFYLLNDTVGANGTPANPTDYATAQGLNRVGKPTYLSHGVGIGQYLGDRRRFGVDAALQWRPTDTLDLTAEYIRSDYKFRYGDYSYFAYTGDNPITPDFNQPFTYDKDGNFRSGTFVNVPTNANTSLEQRKSVTSDYSLNAKWRPTDRLTVNGDFQYIRGTTDGQRSIVILASTAERLNTAVGNGVPTMIITPDNNPANGNGLVDDPANYASGGGYLDHIEHSVGTEYAGRLDVDYKFDNSFLRSIAAGVRYTDRSAVTDSSTYAYYGLTRALSPDLYQTRLFRGDLYRGFQGVPDGVTFFNRDVVLDYDATRQALAPFVDPSQQQALLNGVGYVPSDRNTQGEKTYTAYGVVRFGTSGAVPIDGNIGVRAVKTKVNTSGFIGSSAQVQTGVDTAGQPVFGNGPIVYNALTVDSNYTKFLPSVNLNFHFTNKLQLRLAASKALTRPGFDQLNPNIIIYENNPTNGQRTATTGNANLRPLTADQADVSLEYYFSRTSSVYAAGFYKKVDGFIANVTAPETYTFGTNSYTYQVTRPLNGDNGKIKGFEVGGNTFFDFLPGWLSGFGTQANFTYVDSKAPSPDAQDTTGAQLTVPLEQLSKYSYNLIGFYDKGPLSARVAYNWRSKYVVTTRGNGSGNLPIFNDARGQLDASITYTIAPHFAMTVDGTNLTNTENRTYYGVANRPQSSVLNDRRISVTARLTY</sequence>
<evidence type="ECO:0000259" key="13">
    <source>
        <dbReference type="Pfam" id="PF07715"/>
    </source>
</evidence>
<organism evidence="14 15">
    <name type="scientific">Sphingomonas aerophila</name>
    <dbReference type="NCBI Taxonomy" id="1344948"/>
    <lineage>
        <taxon>Bacteria</taxon>
        <taxon>Pseudomonadati</taxon>
        <taxon>Pseudomonadota</taxon>
        <taxon>Alphaproteobacteria</taxon>
        <taxon>Sphingomonadales</taxon>
        <taxon>Sphingomonadaceae</taxon>
        <taxon>Sphingomonas</taxon>
    </lineage>
</organism>
<keyword evidence="4 8" id="KW-0812">Transmembrane</keyword>
<evidence type="ECO:0000256" key="8">
    <source>
        <dbReference type="PROSITE-ProRule" id="PRU01360"/>
    </source>
</evidence>
<dbReference type="Gene3D" id="2.170.130.10">
    <property type="entry name" value="TonB-dependent receptor, plug domain"/>
    <property type="match status" value="1"/>
</dbReference>
<dbReference type="AlphaFoldDB" id="A0A7W9BEI7"/>
<keyword evidence="11" id="KW-0732">Signal</keyword>
<proteinExistence type="inferred from homology"/>
<evidence type="ECO:0000256" key="3">
    <source>
        <dbReference type="ARBA" id="ARBA00022452"/>
    </source>
</evidence>
<keyword evidence="3 8" id="KW-1134">Transmembrane beta strand</keyword>
<keyword evidence="5 9" id="KW-0798">TonB box</keyword>
<feature type="chain" id="PRO_5031099964" evidence="11">
    <location>
        <begin position="35"/>
        <end position="978"/>
    </location>
</feature>
<reference evidence="14 15" key="1">
    <citation type="submission" date="2020-08" db="EMBL/GenBank/DDBJ databases">
        <title>Genomic Encyclopedia of Type Strains, Phase IV (KMG-IV): sequencing the most valuable type-strain genomes for metagenomic binning, comparative biology and taxonomic classification.</title>
        <authorList>
            <person name="Goeker M."/>
        </authorList>
    </citation>
    <scope>NUCLEOTIDE SEQUENCE [LARGE SCALE GENOMIC DNA]</scope>
    <source>
        <strain evidence="14 15">DSM 100044</strain>
    </source>
</reference>
<dbReference type="PROSITE" id="PS52016">
    <property type="entry name" value="TONB_DEPENDENT_REC_3"/>
    <property type="match status" value="1"/>
</dbReference>
<dbReference type="GO" id="GO:0009279">
    <property type="term" value="C:cell outer membrane"/>
    <property type="evidence" value="ECO:0007669"/>
    <property type="project" value="UniProtKB-SubCell"/>
</dbReference>
<evidence type="ECO:0000313" key="15">
    <source>
        <dbReference type="Proteomes" id="UP000546200"/>
    </source>
</evidence>
<dbReference type="InterPro" id="IPR037066">
    <property type="entry name" value="Plug_dom_sf"/>
</dbReference>
<accession>A0A7W9BEI7</accession>
<dbReference type="InterPro" id="IPR012910">
    <property type="entry name" value="Plug_dom"/>
</dbReference>
<keyword evidence="6 8" id="KW-0472">Membrane</keyword>
<evidence type="ECO:0000256" key="9">
    <source>
        <dbReference type="RuleBase" id="RU003357"/>
    </source>
</evidence>
<evidence type="ECO:0000256" key="11">
    <source>
        <dbReference type="SAM" id="SignalP"/>
    </source>
</evidence>